<dbReference type="RefSeq" id="WP_198737375.1">
    <property type="nucleotide sequence ID" value="NZ_JAEIOS010000009.1"/>
</dbReference>
<feature type="transmembrane region" description="Helical" evidence="1">
    <location>
        <begin position="25"/>
        <end position="44"/>
    </location>
</feature>
<keyword evidence="1" id="KW-1133">Transmembrane helix</keyword>
<feature type="transmembrane region" description="Helical" evidence="1">
    <location>
        <begin position="50"/>
        <end position="72"/>
    </location>
</feature>
<keyword evidence="1" id="KW-0812">Transmembrane</keyword>
<feature type="transmembrane region" description="Helical" evidence="1">
    <location>
        <begin position="84"/>
        <end position="104"/>
    </location>
</feature>
<feature type="transmembrane region" description="Helical" evidence="1">
    <location>
        <begin position="116"/>
        <end position="135"/>
    </location>
</feature>
<organism evidence="2 3">
    <name type="scientific">Corynebacterium meridianum</name>
    <dbReference type="NCBI Taxonomy" id="2765363"/>
    <lineage>
        <taxon>Bacteria</taxon>
        <taxon>Bacillati</taxon>
        <taxon>Actinomycetota</taxon>
        <taxon>Actinomycetes</taxon>
        <taxon>Mycobacteriales</taxon>
        <taxon>Corynebacteriaceae</taxon>
        <taxon>Corynebacterium</taxon>
    </lineage>
</organism>
<evidence type="ECO:0000256" key="1">
    <source>
        <dbReference type="SAM" id="Phobius"/>
    </source>
</evidence>
<accession>A0A934M7S2</accession>
<protein>
    <recommendedName>
        <fullName evidence="4">ATP synthase protein I</fullName>
    </recommendedName>
</protein>
<name>A0A934M7S2_9CORY</name>
<gene>
    <name evidence="2" type="ORF">JDV75_00895</name>
</gene>
<comment type="caution">
    <text evidence="2">The sequence shown here is derived from an EMBL/GenBank/DDBJ whole genome shotgun (WGS) entry which is preliminary data.</text>
</comment>
<dbReference type="EMBL" id="JAEIOS010000009">
    <property type="protein sequence ID" value="MBI8988325.1"/>
    <property type="molecule type" value="Genomic_DNA"/>
</dbReference>
<dbReference type="Proteomes" id="UP000645966">
    <property type="component" value="Unassembled WGS sequence"/>
</dbReference>
<reference evidence="2" key="1">
    <citation type="submission" date="2020-12" db="EMBL/GenBank/DDBJ databases">
        <title>Genome public.</title>
        <authorList>
            <person name="Sun Q."/>
        </authorList>
    </citation>
    <scope>NUCLEOTIDE SEQUENCE</scope>
    <source>
        <strain evidence="2">CCM 8863</strain>
    </source>
</reference>
<proteinExistence type="predicted"/>
<evidence type="ECO:0000313" key="3">
    <source>
        <dbReference type="Proteomes" id="UP000645966"/>
    </source>
</evidence>
<evidence type="ECO:0000313" key="2">
    <source>
        <dbReference type="EMBL" id="MBI8988325.1"/>
    </source>
</evidence>
<sequence length="143" mass="15132">MSETKQTPESQYDDHRVPLIRAARLGAAALVLTTLLLGALWTSVDGMPGLWGVLVGAGVGGGFLLMTVLSVLVTSGQSPSTTAAVVLGSWLLKLVVLLVVLFVLRDLDFYSRRALFATVVVAIVAVTGSETWGIVRSRTTYVS</sequence>
<evidence type="ECO:0008006" key="4">
    <source>
        <dbReference type="Google" id="ProtNLM"/>
    </source>
</evidence>
<keyword evidence="1" id="KW-0472">Membrane</keyword>
<dbReference type="AlphaFoldDB" id="A0A934M7S2"/>
<keyword evidence="3" id="KW-1185">Reference proteome</keyword>